<dbReference type="EMBL" id="LR217698">
    <property type="protein sequence ID" value="VFP78522.1"/>
    <property type="molecule type" value="Genomic_DNA"/>
</dbReference>
<dbReference type="AlphaFoldDB" id="A0A451CZR9"/>
<evidence type="ECO:0000313" key="1">
    <source>
        <dbReference type="EMBL" id="VFP78522.1"/>
    </source>
</evidence>
<dbReference type="Gene3D" id="2.30.30.220">
    <property type="entry name" value="SspB-like"/>
    <property type="match status" value="1"/>
</dbReference>
<proteinExistence type="predicted"/>
<dbReference type="Proteomes" id="UP000294364">
    <property type="component" value="Chromosome"/>
</dbReference>
<dbReference type="GO" id="GO:0005829">
    <property type="term" value="C:cytosol"/>
    <property type="evidence" value="ECO:0007669"/>
    <property type="project" value="TreeGrafter"/>
</dbReference>
<reference evidence="1 2" key="1">
    <citation type="submission" date="2019-02" db="EMBL/GenBank/DDBJ databases">
        <authorList>
            <person name="Manzano-Marin A."/>
            <person name="Manzano-Marin A."/>
        </authorList>
    </citation>
    <scope>NUCLEOTIDE SEQUENCE [LARGE SCALE GENOMIC DNA]</scope>
    <source>
        <strain evidence="1 2">ErCicurtihirsuta</strain>
    </source>
</reference>
<dbReference type="GO" id="GO:0045732">
    <property type="term" value="P:positive regulation of protein catabolic process"/>
    <property type="evidence" value="ECO:0007669"/>
    <property type="project" value="TreeGrafter"/>
</dbReference>
<name>A0A451CZR9_9GAMM</name>
<accession>A0A451CZR9</accession>
<gene>
    <name evidence="1" type="primary">sspB</name>
    <name evidence="1" type="ORF">ERCICURT3053_145</name>
</gene>
<dbReference type="RefSeq" id="WP_157991855.1">
    <property type="nucleotide sequence ID" value="NZ_LR217698.1"/>
</dbReference>
<dbReference type="InterPro" id="IPR036760">
    <property type="entry name" value="SspB-like_sf"/>
</dbReference>
<dbReference type="SUPFAM" id="SSF101738">
    <property type="entry name" value="SspB-like"/>
    <property type="match status" value="1"/>
</dbReference>
<dbReference type="PANTHER" id="PTHR37486">
    <property type="entry name" value="STRINGENT STARVATION PROTEIN B"/>
    <property type="match status" value="1"/>
</dbReference>
<dbReference type="Pfam" id="PF04386">
    <property type="entry name" value="SspB"/>
    <property type="match status" value="1"/>
</dbReference>
<dbReference type="PANTHER" id="PTHR37486:SF1">
    <property type="entry name" value="STRINGENT STARVATION PROTEIN B"/>
    <property type="match status" value="1"/>
</dbReference>
<organism evidence="1 2">
    <name type="scientific">Candidatus Erwinia haradaeae</name>
    <dbReference type="NCBI Taxonomy" id="1922217"/>
    <lineage>
        <taxon>Bacteria</taxon>
        <taxon>Pseudomonadati</taxon>
        <taxon>Pseudomonadota</taxon>
        <taxon>Gammaproteobacteria</taxon>
        <taxon>Enterobacterales</taxon>
        <taxon>Erwiniaceae</taxon>
        <taxon>Erwinia</taxon>
    </lineage>
</organism>
<evidence type="ECO:0000313" key="2">
    <source>
        <dbReference type="Proteomes" id="UP000294364"/>
    </source>
</evidence>
<dbReference type="OrthoDB" id="9797358at2"/>
<sequence>MIESQFTDQRPYLLRAWYQWLIDNKMTPHLLVNVNFPSVVVPISYISHGKIILNISPKSVENLEIKNELISFNTCFNGIVHKISLPPISIQAIYSIENGIGTSFTHQKTKIDFNVNQLQENYKTPSVQEESDIPNLTSIKSKNNNHNINANKIVSEIKKPSTLRIIK</sequence>
<dbReference type="PIRSF" id="PIRSF005276">
    <property type="entry name" value="SspB"/>
    <property type="match status" value="1"/>
</dbReference>
<dbReference type="InterPro" id="IPR007481">
    <property type="entry name" value="SspB"/>
</dbReference>
<dbReference type="GO" id="GO:0005840">
    <property type="term" value="C:ribosome"/>
    <property type="evidence" value="ECO:0007669"/>
    <property type="project" value="TreeGrafter"/>
</dbReference>
<protein>
    <submittedName>
        <fullName evidence="1">Stringent starvation protein B</fullName>
    </submittedName>
</protein>